<evidence type="ECO:0000313" key="2">
    <source>
        <dbReference type="EMBL" id="SFT57656.1"/>
    </source>
</evidence>
<dbReference type="Pfam" id="PF14341">
    <property type="entry name" value="PilX_N"/>
    <property type="match status" value="1"/>
</dbReference>
<dbReference type="AlphaFoldDB" id="A0A1I6Z4K3"/>
<evidence type="ECO:0000313" key="3">
    <source>
        <dbReference type="Proteomes" id="UP000199594"/>
    </source>
</evidence>
<proteinExistence type="predicted"/>
<name>A0A1I6Z4K3_9GAMM</name>
<sequence>MKKQSGAALVVVLSMLTMSLMIGLSGMQSSLVEERLAGNYKALSEAHMAAEAGASSSLSLLSFNDIPDSEEECADISAGEVDIVDVSWREDVFKKSYDSGYSVVSDVVRCNYDGEGRVLSRGYVIADGSSDILSERYLVFSYPEGGGGLDAVFTCIGFGCEESRVDADNALDGDDHPVAGQSFNCSGQSCRYPSDDGLDSVPEFAGFLPDRDGYEDRRKAWEELVKNLPAPVASYGGKKNNKMGSHGSRSNPVVIEITGGVKINGSVDTAGIIIVRDGGYINKANGTAHHEGLIIVEEGGEFDIANGTFNLYGGIVKLKPEDSHGHGGGYDLRAGGNAGLNYSSEAVMNLNKIADIDKLFESSGSSGDGIDTWDEL</sequence>
<dbReference type="Proteomes" id="UP000199594">
    <property type="component" value="Unassembled WGS sequence"/>
</dbReference>
<accession>A0A1I6Z4K3</accession>
<dbReference type="OrthoDB" id="6149133at2"/>
<dbReference type="EMBL" id="FPAQ01000009">
    <property type="protein sequence ID" value="SFT57656.1"/>
    <property type="molecule type" value="Genomic_DNA"/>
</dbReference>
<dbReference type="InterPro" id="IPR025746">
    <property type="entry name" value="PilX_N_dom"/>
</dbReference>
<protein>
    <submittedName>
        <fullName evidence="2">PilX N-terminal</fullName>
    </submittedName>
</protein>
<feature type="domain" description="Type 4 fimbrial biogenesis protein PilX N-terminal" evidence="1">
    <location>
        <begin position="5"/>
        <end position="53"/>
    </location>
</feature>
<organism evidence="2 3">
    <name type="scientific">Halomonas saccharevitans</name>
    <dbReference type="NCBI Taxonomy" id="416872"/>
    <lineage>
        <taxon>Bacteria</taxon>
        <taxon>Pseudomonadati</taxon>
        <taxon>Pseudomonadota</taxon>
        <taxon>Gammaproteobacteria</taxon>
        <taxon>Oceanospirillales</taxon>
        <taxon>Halomonadaceae</taxon>
        <taxon>Halomonas</taxon>
    </lineage>
</organism>
<dbReference type="RefSeq" id="WP_089848130.1">
    <property type="nucleotide sequence ID" value="NZ_FPAQ01000009.1"/>
</dbReference>
<gene>
    <name evidence="2" type="ORF">SAMN04487956_1092</name>
</gene>
<reference evidence="2 3" key="1">
    <citation type="submission" date="2016-10" db="EMBL/GenBank/DDBJ databases">
        <authorList>
            <person name="de Groot N.N."/>
        </authorList>
    </citation>
    <scope>NUCLEOTIDE SEQUENCE [LARGE SCALE GENOMIC DNA]</scope>
    <source>
        <strain evidence="2 3">CGMCC 1.6493</strain>
    </source>
</reference>
<evidence type="ECO:0000259" key="1">
    <source>
        <dbReference type="Pfam" id="PF14341"/>
    </source>
</evidence>